<organism evidence="2 3">
    <name type="scientific">Lymnaea stagnalis</name>
    <name type="common">Great pond snail</name>
    <name type="synonym">Helix stagnalis</name>
    <dbReference type="NCBI Taxonomy" id="6523"/>
    <lineage>
        <taxon>Eukaryota</taxon>
        <taxon>Metazoa</taxon>
        <taxon>Spiralia</taxon>
        <taxon>Lophotrochozoa</taxon>
        <taxon>Mollusca</taxon>
        <taxon>Gastropoda</taxon>
        <taxon>Heterobranchia</taxon>
        <taxon>Euthyneura</taxon>
        <taxon>Panpulmonata</taxon>
        <taxon>Hygrophila</taxon>
        <taxon>Lymnaeoidea</taxon>
        <taxon>Lymnaeidae</taxon>
        <taxon>Lymnaea</taxon>
    </lineage>
</organism>
<evidence type="ECO:0000313" key="2">
    <source>
        <dbReference type="EMBL" id="CAL1546483.1"/>
    </source>
</evidence>
<evidence type="ECO:0000256" key="1">
    <source>
        <dbReference type="SAM" id="MobiDB-lite"/>
    </source>
</evidence>
<feature type="region of interest" description="Disordered" evidence="1">
    <location>
        <begin position="31"/>
        <end position="94"/>
    </location>
</feature>
<dbReference type="AlphaFoldDB" id="A0AAV2III5"/>
<name>A0AAV2III5_LYMST</name>
<sequence>ISALPGEFVRTYLTTDGACLAMTRASGVSKGSVRSLGTLTDPEPPQSSTIFSKLLRSRSEMSTRRSSPERCGRDVHQENESFHEEKTQRRSTFFQTSELNSSLSISEDSLEEAISGGLGGCVAQHKLVWIAS</sequence>
<feature type="non-terminal residue" evidence="2">
    <location>
        <position position="132"/>
    </location>
</feature>
<reference evidence="2 3" key="1">
    <citation type="submission" date="2024-04" db="EMBL/GenBank/DDBJ databases">
        <authorList>
            <consortium name="Genoscope - CEA"/>
            <person name="William W."/>
        </authorList>
    </citation>
    <scope>NUCLEOTIDE SEQUENCE [LARGE SCALE GENOMIC DNA]</scope>
</reference>
<evidence type="ECO:0000313" key="3">
    <source>
        <dbReference type="Proteomes" id="UP001497497"/>
    </source>
</evidence>
<accession>A0AAV2III5</accession>
<proteinExistence type="predicted"/>
<dbReference type="Proteomes" id="UP001497497">
    <property type="component" value="Unassembled WGS sequence"/>
</dbReference>
<feature type="non-terminal residue" evidence="2">
    <location>
        <position position="1"/>
    </location>
</feature>
<gene>
    <name evidence="2" type="ORF">GSLYS_00019860001</name>
</gene>
<dbReference type="EMBL" id="CAXITT010000818">
    <property type="protein sequence ID" value="CAL1546483.1"/>
    <property type="molecule type" value="Genomic_DNA"/>
</dbReference>
<feature type="compositionally biased region" description="Basic and acidic residues" evidence="1">
    <location>
        <begin position="57"/>
        <end position="88"/>
    </location>
</feature>
<protein>
    <submittedName>
        <fullName evidence="2">Uncharacterized protein</fullName>
    </submittedName>
</protein>
<keyword evidence="3" id="KW-1185">Reference proteome</keyword>
<comment type="caution">
    <text evidence="2">The sequence shown here is derived from an EMBL/GenBank/DDBJ whole genome shotgun (WGS) entry which is preliminary data.</text>
</comment>